<organism evidence="1 2">
    <name type="scientific">Petrolisthes manimaculis</name>
    <dbReference type="NCBI Taxonomy" id="1843537"/>
    <lineage>
        <taxon>Eukaryota</taxon>
        <taxon>Metazoa</taxon>
        <taxon>Ecdysozoa</taxon>
        <taxon>Arthropoda</taxon>
        <taxon>Crustacea</taxon>
        <taxon>Multicrustacea</taxon>
        <taxon>Malacostraca</taxon>
        <taxon>Eumalacostraca</taxon>
        <taxon>Eucarida</taxon>
        <taxon>Decapoda</taxon>
        <taxon>Pleocyemata</taxon>
        <taxon>Anomura</taxon>
        <taxon>Galatheoidea</taxon>
        <taxon>Porcellanidae</taxon>
        <taxon>Petrolisthes</taxon>
    </lineage>
</organism>
<gene>
    <name evidence="1" type="ORF">Pmani_003318</name>
</gene>
<keyword evidence="2" id="KW-1185">Reference proteome</keyword>
<protein>
    <submittedName>
        <fullName evidence="1">Uncharacterized protein</fullName>
    </submittedName>
</protein>
<dbReference type="Proteomes" id="UP001292094">
    <property type="component" value="Unassembled WGS sequence"/>
</dbReference>
<dbReference type="SUPFAM" id="SSF46966">
    <property type="entry name" value="Spectrin repeat"/>
    <property type="match status" value="1"/>
</dbReference>
<name>A0AAE1QG35_9EUCA</name>
<evidence type="ECO:0000313" key="2">
    <source>
        <dbReference type="Proteomes" id="UP001292094"/>
    </source>
</evidence>
<sequence>MLQQVTREPEEGQTNETALNHMREFQTIKDTIMDLHEKVEMEAGSITQDQKYFADYLYGVKNFKPWMEEAETVAKTALVKPAKLEDALGLMETVKQFQEACLGNKGKLDAAADSRSHMEKQTKADNEVETLNGRWDSVKKVVDERVTKVQALCDTWTELKTMTEGLTEKIAAIPGDNLPDVKSLEEIFVKFKAVNETKVKLLSEI</sequence>
<evidence type="ECO:0000313" key="1">
    <source>
        <dbReference type="EMBL" id="KAK4326130.1"/>
    </source>
</evidence>
<dbReference type="EMBL" id="JAWZYT010000244">
    <property type="protein sequence ID" value="KAK4326130.1"/>
    <property type="molecule type" value="Genomic_DNA"/>
</dbReference>
<dbReference type="InterPro" id="IPR002017">
    <property type="entry name" value="Spectrin_repeat"/>
</dbReference>
<accession>A0AAE1QG35</accession>
<dbReference type="Pfam" id="PF00435">
    <property type="entry name" value="Spectrin"/>
    <property type="match status" value="1"/>
</dbReference>
<comment type="caution">
    <text evidence="1">The sequence shown here is derived from an EMBL/GenBank/DDBJ whole genome shotgun (WGS) entry which is preliminary data.</text>
</comment>
<proteinExistence type="predicted"/>
<dbReference type="Gene3D" id="1.20.58.60">
    <property type="match status" value="1"/>
</dbReference>
<reference evidence="1" key="1">
    <citation type="submission" date="2023-11" db="EMBL/GenBank/DDBJ databases">
        <title>Genome assemblies of two species of porcelain crab, Petrolisthes cinctipes and Petrolisthes manimaculis (Anomura: Porcellanidae).</title>
        <authorList>
            <person name="Angst P."/>
        </authorList>
    </citation>
    <scope>NUCLEOTIDE SEQUENCE</scope>
    <source>
        <strain evidence="1">PB745_02</strain>
        <tissue evidence="1">Gill</tissue>
    </source>
</reference>
<dbReference type="AlphaFoldDB" id="A0AAE1QG35"/>